<dbReference type="EMBL" id="KN716219">
    <property type="protein sequence ID" value="KJH49949.1"/>
    <property type="molecule type" value="Genomic_DNA"/>
</dbReference>
<proteinExistence type="predicted"/>
<dbReference type="AlphaFoldDB" id="A0A0D8Y1M5"/>
<organism evidence="2 3">
    <name type="scientific">Dictyocaulus viviparus</name>
    <name type="common">Bovine lungworm</name>
    <dbReference type="NCBI Taxonomy" id="29172"/>
    <lineage>
        <taxon>Eukaryota</taxon>
        <taxon>Metazoa</taxon>
        <taxon>Ecdysozoa</taxon>
        <taxon>Nematoda</taxon>
        <taxon>Chromadorea</taxon>
        <taxon>Rhabditida</taxon>
        <taxon>Rhabditina</taxon>
        <taxon>Rhabditomorpha</taxon>
        <taxon>Strongyloidea</taxon>
        <taxon>Metastrongylidae</taxon>
        <taxon>Dictyocaulus</taxon>
    </lineage>
</organism>
<sequence>MKFRMRSFFVNIIWFYLLFFRNSLKNSTCRSLKHQPSHRKMLNRHLLNSLEALKPYLLHILC</sequence>
<protein>
    <submittedName>
        <fullName evidence="2">Uncharacterized protein</fullName>
    </submittedName>
</protein>
<feature type="chain" id="PRO_5002336137" evidence="1">
    <location>
        <begin position="26"/>
        <end position="62"/>
    </location>
</feature>
<accession>A0A0D8Y1M5</accession>
<evidence type="ECO:0000256" key="1">
    <source>
        <dbReference type="SAM" id="SignalP"/>
    </source>
</evidence>
<name>A0A0D8Y1M5_DICVI</name>
<keyword evidence="3" id="KW-1185">Reference proteome</keyword>
<reference evidence="2 3" key="1">
    <citation type="submission" date="2013-11" db="EMBL/GenBank/DDBJ databases">
        <title>Draft genome of the bovine lungworm Dictyocaulus viviparus.</title>
        <authorList>
            <person name="Mitreva M."/>
        </authorList>
    </citation>
    <scope>NUCLEOTIDE SEQUENCE [LARGE SCALE GENOMIC DNA]</scope>
    <source>
        <strain evidence="2 3">HannoverDv2000</strain>
    </source>
</reference>
<evidence type="ECO:0000313" key="2">
    <source>
        <dbReference type="EMBL" id="KJH49949.1"/>
    </source>
</evidence>
<evidence type="ECO:0000313" key="3">
    <source>
        <dbReference type="Proteomes" id="UP000053766"/>
    </source>
</evidence>
<reference evidence="3" key="2">
    <citation type="journal article" date="2016" name="Sci. Rep.">
        <title>Dictyocaulus viviparus genome, variome and transcriptome elucidate lungworm biology and support future intervention.</title>
        <authorList>
            <person name="McNulty S.N."/>
            <person name="Strube C."/>
            <person name="Rosa B.A."/>
            <person name="Martin J.C."/>
            <person name="Tyagi R."/>
            <person name="Choi Y.J."/>
            <person name="Wang Q."/>
            <person name="Hallsworth Pepin K."/>
            <person name="Zhang X."/>
            <person name="Ozersky P."/>
            <person name="Wilson R.K."/>
            <person name="Sternberg P.W."/>
            <person name="Gasser R.B."/>
            <person name="Mitreva M."/>
        </authorList>
    </citation>
    <scope>NUCLEOTIDE SEQUENCE [LARGE SCALE GENOMIC DNA]</scope>
    <source>
        <strain evidence="3">HannoverDv2000</strain>
    </source>
</reference>
<dbReference type="Proteomes" id="UP000053766">
    <property type="component" value="Unassembled WGS sequence"/>
</dbReference>
<feature type="signal peptide" evidence="1">
    <location>
        <begin position="1"/>
        <end position="25"/>
    </location>
</feature>
<keyword evidence="1" id="KW-0732">Signal</keyword>
<gene>
    <name evidence="2" type="ORF">DICVIV_03896</name>
</gene>